<organism evidence="15 16">
    <name type="scientific">Methylotuvimicrobium buryatense</name>
    <name type="common">Methylomicrobium buryatense</name>
    <dbReference type="NCBI Taxonomy" id="95641"/>
    <lineage>
        <taxon>Bacteria</taxon>
        <taxon>Pseudomonadati</taxon>
        <taxon>Pseudomonadota</taxon>
        <taxon>Gammaproteobacteria</taxon>
        <taxon>Methylococcales</taxon>
        <taxon>Methylococcaceae</taxon>
        <taxon>Methylotuvimicrobium</taxon>
    </lineage>
</organism>
<dbReference type="GO" id="GO:0015628">
    <property type="term" value="P:protein secretion by the type II secretion system"/>
    <property type="evidence" value="ECO:0007669"/>
    <property type="project" value="InterPro"/>
</dbReference>
<comment type="subcellular location">
    <subcellularLocation>
        <location evidence="1 10">Cell outer membrane</location>
    </subcellularLocation>
</comment>
<dbReference type="InterPro" id="IPR049371">
    <property type="entry name" value="GspD-like_N0"/>
</dbReference>
<keyword evidence="7" id="KW-0653">Protein transport</keyword>
<evidence type="ECO:0000313" key="15">
    <source>
        <dbReference type="EMBL" id="QCW81704.1"/>
    </source>
</evidence>
<gene>
    <name evidence="15" type="primary">gspD</name>
    <name evidence="15" type="ORF">EQU24_05160</name>
</gene>
<feature type="region of interest" description="Disordered" evidence="11">
    <location>
        <begin position="373"/>
        <end position="406"/>
    </location>
</feature>
<dbReference type="PANTHER" id="PTHR30332">
    <property type="entry name" value="PROBABLE GENERAL SECRETION PATHWAY PROTEIN D"/>
    <property type="match status" value="1"/>
</dbReference>
<feature type="compositionally biased region" description="Low complexity" evidence="11">
    <location>
        <begin position="380"/>
        <end position="397"/>
    </location>
</feature>
<evidence type="ECO:0000256" key="5">
    <source>
        <dbReference type="ARBA" id="ARBA00022692"/>
    </source>
</evidence>
<dbReference type="InterPro" id="IPR004846">
    <property type="entry name" value="T2SS/T3SS_dom"/>
</dbReference>
<dbReference type="InterPro" id="IPR001775">
    <property type="entry name" value="GspD/PilQ"/>
</dbReference>
<feature type="domain" description="NolW-like" evidence="13">
    <location>
        <begin position="335"/>
        <end position="457"/>
    </location>
</feature>
<evidence type="ECO:0000256" key="4">
    <source>
        <dbReference type="ARBA" id="ARBA00022452"/>
    </source>
</evidence>
<dbReference type="Pfam" id="PF00263">
    <property type="entry name" value="Secretin"/>
    <property type="match status" value="1"/>
</dbReference>
<dbReference type="EMBL" id="CP035467">
    <property type="protein sequence ID" value="QCW81704.1"/>
    <property type="molecule type" value="Genomic_DNA"/>
</dbReference>
<dbReference type="NCBIfam" id="TIGR02517">
    <property type="entry name" value="type_II_gspD"/>
    <property type="match status" value="1"/>
</dbReference>
<feature type="domain" description="Type II/III secretion system secretin-like" evidence="12">
    <location>
        <begin position="536"/>
        <end position="705"/>
    </location>
</feature>
<evidence type="ECO:0000256" key="11">
    <source>
        <dbReference type="SAM" id="MobiDB-lite"/>
    </source>
</evidence>
<keyword evidence="4" id="KW-1134">Transmembrane beta strand</keyword>
<accession>A0A4P9UKI0</accession>
<dbReference type="InterPro" id="IPR038591">
    <property type="entry name" value="NolW-like_sf"/>
</dbReference>
<keyword evidence="16" id="KW-1185">Reference proteome</keyword>
<evidence type="ECO:0000256" key="6">
    <source>
        <dbReference type="ARBA" id="ARBA00022729"/>
    </source>
</evidence>
<dbReference type="InterPro" id="IPR005644">
    <property type="entry name" value="NolW-like"/>
</dbReference>
<evidence type="ECO:0000256" key="8">
    <source>
        <dbReference type="ARBA" id="ARBA00023136"/>
    </source>
</evidence>
<dbReference type="Gene3D" id="3.30.1370.120">
    <property type="match status" value="2"/>
</dbReference>
<dbReference type="GO" id="GO:0015627">
    <property type="term" value="C:type II protein secretion system complex"/>
    <property type="evidence" value="ECO:0007669"/>
    <property type="project" value="InterPro"/>
</dbReference>
<feature type="domain" description="NolW-like" evidence="13">
    <location>
        <begin position="194"/>
        <end position="253"/>
    </location>
</feature>
<dbReference type="PANTHER" id="PTHR30332:SF25">
    <property type="entry name" value="SECRETIN XPSD"/>
    <property type="match status" value="1"/>
</dbReference>
<evidence type="ECO:0000256" key="7">
    <source>
        <dbReference type="ARBA" id="ARBA00022927"/>
    </source>
</evidence>
<feature type="domain" description="GspD-like N0" evidence="14">
    <location>
        <begin position="95"/>
        <end position="166"/>
    </location>
</feature>
<keyword evidence="9" id="KW-0998">Cell outer membrane</keyword>
<evidence type="ECO:0000256" key="2">
    <source>
        <dbReference type="ARBA" id="ARBA00006980"/>
    </source>
</evidence>
<evidence type="ECO:0000256" key="1">
    <source>
        <dbReference type="ARBA" id="ARBA00004442"/>
    </source>
</evidence>
<dbReference type="Pfam" id="PF21305">
    <property type="entry name" value="type_II_gspD_N0"/>
    <property type="match status" value="1"/>
</dbReference>
<dbReference type="PROSITE" id="PS51257">
    <property type="entry name" value="PROKAR_LIPOPROTEIN"/>
    <property type="match status" value="1"/>
</dbReference>
<reference evidence="16" key="1">
    <citation type="journal article" date="2019" name="J. Bacteriol.">
        <title>A Mutagenic Screen Identifies a TonB-Dependent Receptor Required for the Lanthanide Metal Switch in the Type I Methanotroph 'Methylotuvimicrobium buryatense' 5GB1C.</title>
        <authorList>
            <person name="Groom J.D."/>
            <person name="Ford S.M."/>
            <person name="Pesesky M.W."/>
            <person name="Lidstrom M.E."/>
        </authorList>
    </citation>
    <scope>NUCLEOTIDE SEQUENCE [LARGE SCALE GENOMIC DNA]</scope>
    <source>
        <strain evidence="16">5GB1C</strain>
    </source>
</reference>
<name>A0A4P9UKI0_METBY</name>
<dbReference type="AlphaFoldDB" id="A0A4P9UKI0"/>
<evidence type="ECO:0000259" key="14">
    <source>
        <dbReference type="Pfam" id="PF21305"/>
    </source>
</evidence>
<keyword evidence="5" id="KW-0812">Transmembrane</keyword>
<dbReference type="KEGG" id="mbur:EQU24_05160"/>
<dbReference type="RefSeq" id="WP_017840516.1">
    <property type="nucleotide sequence ID" value="NZ_CP035467.1"/>
</dbReference>
<dbReference type="STRING" id="675511.GCA_000341735_01979"/>
<dbReference type="PRINTS" id="PR00811">
    <property type="entry name" value="BCTERIALGSPD"/>
</dbReference>
<evidence type="ECO:0000256" key="3">
    <source>
        <dbReference type="ARBA" id="ARBA00022448"/>
    </source>
</evidence>
<dbReference type="InterPro" id="IPR050810">
    <property type="entry name" value="Bact_Secretion_Sys_Channel"/>
</dbReference>
<keyword evidence="8" id="KW-0472">Membrane</keyword>
<evidence type="ECO:0000256" key="10">
    <source>
        <dbReference type="RuleBase" id="RU004004"/>
    </source>
</evidence>
<evidence type="ECO:0000313" key="16">
    <source>
        <dbReference type="Proteomes" id="UP000305881"/>
    </source>
</evidence>
<proteinExistence type="inferred from homology"/>
<sequence length="736" mass="79359">MNKVNRIHATVLALLTLSTGGCELLGAQARQKLTLAQPKVEDLEAHQKFFEQLGEETEIEDKDKLHAEIFPGRGLPVGDVTRRAGPPVGQGSYSLNFDEADLGEVAKVIIGDILGKNYVLSPKVAGKVTLQTTQPLTREQVLPTLEMLLSMNSAALVKDEGGVYHIEPASDALYTSALSMADRRGRVLPAGYQVSVIPVRNVGVDNIVEILKPLLQEKTLLHSDPSRNLLLVGGTAAELLRVQEIVGIFDVDMMRGRSFALFPLTHVDPPTVIEELEQIFDNKGKDDKGQYFRFIAIERMNAILAITHQSRYLSDIENWIIRLDRAQSATGGGVNVYKVQHVDAVQLAATLSEIYGVPASQVGMGQASVAAGRRSVEVTSRPQQSSGLGGRSSQIRQVQRPMQTPGMAAGTGVKVKGVEDVRIIPDEINNSLVIVATAQEYNVIKGVIKQLDVMPLQVLIDATIVDVTLTDRLQYGIQWFFEHGAGGDNEITGGGARSVFQTIGKTGAKAALGVMSGGLSYAFLSGDIKVLLNAEASKGNTNIISSPSLMVLNNQEASIQVGREVSLRTGTTTPLGGTTAAPDNSLIATQQLQQRQTGVKLKIKPRVNAGGLVIMDIEQSVEDVLEDTTGNTGNPDIQTREIMSSVAVQSGETLVLGGLIQENNNYGRAGVPWLHELPLIGPLFGSTASNMTKTELVILLTPRVVTGRQDARLVADEFKRKLTGIYHIEPTEMEIR</sequence>
<dbReference type="OrthoDB" id="9775455at2"/>
<evidence type="ECO:0000259" key="12">
    <source>
        <dbReference type="Pfam" id="PF00263"/>
    </source>
</evidence>
<dbReference type="Proteomes" id="UP000305881">
    <property type="component" value="Chromosome"/>
</dbReference>
<dbReference type="Pfam" id="PF03958">
    <property type="entry name" value="Secretin_N"/>
    <property type="match status" value="2"/>
</dbReference>
<protein>
    <submittedName>
        <fullName evidence="15">Type II secretion system protein GspD</fullName>
    </submittedName>
</protein>
<keyword evidence="3 10" id="KW-0813">Transport</keyword>
<evidence type="ECO:0000259" key="13">
    <source>
        <dbReference type="Pfam" id="PF03958"/>
    </source>
</evidence>
<comment type="similarity">
    <text evidence="2">Belongs to the bacterial secretin family. GSP D subfamily.</text>
</comment>
<dbReference type="GO" id="GO:0009279">
    <property type="term" value="C:cell outer membrane"/>
    <property type="evidence" value="ECO:0007669"/>
    <property type="project" value="UniProtKB-SubCell"/>
</dbReference>
<dbReference type="InterPro" id="IPR013356">
    <property type="entry name" value="T2SS_GspD"/>
</dbReference>
<evidence type="ECO:0000256" key="9">
    <source>
        <dbReference type="ARBA" id="ARBA00023237"/>
    </source>
</evidence>
<keyword evidence="6" id="KW-0732">Signal</keyword>